<dbReference type="Gene3D" id="3.30.70.141">
    <property type="entry name" value="Nucleoside diphosphate kinase-like domain"/>
    <property type="match status" value="1"/>
</dbReference>
<comment type="similarity">
    <text evidence="1">Belongs to the NDK family.</text>
</comment>
<feature type="region of interest" description="Disordered" evidence="2">
    <location>
        <begin position="29"/>
        <end position="52"/>
    </location>
</feature>
<feature type="domain" description="Nucleoside diphosphate kinase-like" evidence="3">
    <location>
        <begin position="63"/>
        <end position="231"/>
    </location>
</feature>
<dbReference type="InterPro" id="IPR036850">
    <property type="entry name" value="NDK-like_dom_sf"/>
</dbReference>
<proteinExistence type="inferred from homology"/>
<dbReference type="EMBL" id="CDMZ01005172">
    <property type="protein sequence ID" value="CEM52174.1"/>
    <property type="molecule type" value="Genomic_DNA"/>
</dbReference>
<dbReference type="VEuPathDB" id="CryptoDB:Cvel_11123"/>
<dbReference type="InterPro" id="IPR034907">
    <property type="entry name" value="NDK-like_dom"/>
</dbReference>
<dbReference type="AlphaFoldDB" id="A0A0G4I590"/>
<name>A0A0G4I590_9ALVE</name>
<evidence type="ECO:0000313" key="4">
    <source>
        <dbReference type="EMBL" id="CEM52174.1"/>
    </source>
</evidence>
<feature type="region of interest" description="Disordered" evidence="2">
    <location>
        <begin position="730"/>
        <end position="792"/>
    </location>
</feature>
<feature type="compositionally biased region" description="Polar residues" evidence="2">
    <location>
        <begin position="744"/>
        <end position="764"/>
    </location>
</feature>
<dbReference type="SUPFAM" id="SSF54919">
    <property type="entry name" value="Nucleoside diphosphate kinase, NDK"/>
    <property type="match status" value="1"/>
</dbReference>
<sequence length="830" mass="91172">MVCSPDRHRRRGGKLHCCKENEVRLKSNRSAVSVSHNGKETRQGNVTQGAAEHAPEQLLIPRDEVVLAVIKPDGLRFEKEILRAIASEGFEVLESFRERPSLSRACGFIQSSWGLSAEERRGMHQLLVENEEEEGGELGEIRRFLETPASGEIIEDKLERAKVASVYLSSGESRIILLRKRAAAHSWLKLKFSLRDQFSTDLLRNAVHGADSVNVAVREAVFWFGTSGEGKGGAGRGWRLVGTHILRPAACEPQPGSGRTNLTIDVTPAVWVSASEGKATLGDAAKSVGRVVEEEREKEMKAAKGLDSGLLCQQLLYPPVGVKTFRGPSPRILSGALRETVGVLEGEREEGDSGSCERRRTKEVVLWDLLGSEAGRLACLAAWYFPEHFAAILCSPRKTEDVRVVKANLEVVRSPEAAAKRAAEWDRIGRGSRGKATRASQIEAAASASLLPLLRTLEASQQNDQEGRGQSARTVKETIEEACRRREDPSYRFPALSVLSVQNARRLPDAAHGCENGPGANSDHTEKDSKSTRPSAQERSTKGPPVETLQVSESPPAHTERGMPGHLTSPIEDLKTPAVPLPSEGESDRRRSGEEFVSPDFLPVFFLSFENGDEKEAEEILSFIRTVLLDPQVRFMLRGPREKKKALLEGIPEAEAGVGCQRGSRHKRTWEGEEERAEFACREGEVSELGTKRDSASLLSTLLSCFRLIRSVVPDAFMCGILPTTSALLRSPPSSMESVVRQHGQPSTAFSSTASESKNSNGFKNPQKRKTSLEERNSALPDPGGSTGIDSLPPFVLQQIEQERKAMVGQRSLQTFVTKKRTIFWSFTKT</sequence>
<comment type="caution">
    <text evidence="1">Lacks conserved residue(s) required for the propagation of feature annotation.</text>
</comment>
<evidence type="ECO:0000256" key="1">
    <source>
        <dbReference type="PROSITE-ProRule" id="PRU00706"/>
    </source>
</evidence>
<organism evidence="4">
    <name type="scientific">Chromera velia CCMP2878</name>
    <dbReference type="NCBI Taxonomy" id="1169474"/>
    <lineage>
        <taxon>Eukaryota</taxon>
        <taxon>Sar</taxon>
        <taxon>Alveolata</taxon>
        <taxon>Colpodellida</taxon>
        <taxon>Chromeraceae</taxon>
        <taxon>Chromera</taxon>
    </lineage>
</organism>
<protein>
    <recommendedName>
        <fullName evidence="3">Nucleoside diphosphate kinase-like domain-containing protein</fullName>
    </recommendedName>
</protein>
<dbReference type="PROSITE" id="PS51374">
    <property type="entry name" value="NDPK_LIKE"/>
    <property type="match status" value="1"/>
</dbReference>
<evidence type="ECO:0000256" key="2">
    <source>
        <dbReference type="SAM" id="MobiDB-lite"/>
    </source>
</evidence>
<reference evidence="4" key="1">
    <citation type="submission" date="2014-11" db="EMBL/GenBank/DDBJ databases">
        <authorList>
            <person name="Otto D Thomas"/>
            <person name="Naeem Raeece"/>
        </authorList>
    </citation>
    <scope>NUCLEOTIDE SEQUENCE</scope>
</reference>
<evidence type="ECO:0000259" key="3">
    <source>
        <dbReference type="SMART" id="SM00562"/>
    </source>
</evidence>
<accession>A0A0G4I590</accession>
<feature type="region of interest" description="Disordered" evidence="2">
    <location>
        <begin position="509"/>
        <end position="594"/>
    </location>
</feature>
<gene>
    <name evidence="4" type="ORF">Cvel_11123</name>
</gene>
<dbReference type="SMART" id="SM00562">
    <property type="entry name" value="NDK"/>
    <property type="match status" value="1"/>
</dbReference>